<dbReference type="OrthoDB" id="2679245at2"/>
<feature type="transmembrane region" description="Helical" evidence="1">
    <location>
        <begin position="148"/>
        <end position="165"/>
    </location>
</feature>
<protein>
    <submittedName>
        <fullName evidence="2">UDP-N-acetylmuramyl pentapeptide phosphotransferase</fullName>
    </submittedName>
</protein>
<comment type="caution">
    <text evidence="2">The sequence shown here is derived from an EMBL/GenBank/DDBJ whole genome shotgun (WGS) entry which is preliminary data.</text>
</comment>
<dbReference type="RefSeq" id="WP_122920796.1">
    <property type="nucleotide sequence ID" value="NZ_RHHQ01000023.1"/>
</dbReference>
<accession>A0A3M8D1P9</accession>
<dbReference type="Proteomes" id="UP000271031">
    <property type="component" value="Unassembled WGS sequence"/>
</dbReference>
<feature type="transmembrane region" description="Helical" evidence="1">
    <location>
        <begin position="177"/>
        <end position="210"/>
    </location>
</feature>
<evidence type="ECO:0000256" key="1">
    <source>
        <dbReference type="SAM" id="Phobius"/>
    </source>
</evidence>
<organism evidence="2 3">
    <name type="scientific">Brevibacillus fluminis</name>
    <dbReference type="NCBI Taxonomy" id="511487"/>
    <lineage>
        <taxon>Bacteria</taxon>
        <taxon>Bacillati</taxon>
        <taxon>Bacillota</taxon>
        <taxon>Bacilli</taxon>
        <taxon>Bacillales</taxon>
        <taxon>Paenibacillaceae</taxon>
        <taxon>Brevibacillus</taxon>
    </lineage>
</organism>
<dbReference type="GO" id="GO:0016740">
    <property type="term" value="F:transferase activity"/>
    <property type="evidence" value="ECO:0007669"/>
    <property type="project" value="UniProtKB-KW"/>
</dbReference>
<dbReference type="EMBL" id="RHHQ01000023">
    <property type="protein sequence ID" value="RNB81115.1"/>
    <property type="molecule type" value="Genomic_DNA"/>
</dbReference>
<feature type="transmembrane region" description="Helical" evidence="1">
    <location>
        <begin position="6"/>
        <end position="27"/>
    </location>
</feature>
<reference evidence="2 3" key="1">
    <citation type="submission" date="2018-10" db="EMBL/GenBank/DDBJ databases">
        <title>Phylogenomics of Brevibacillus.</title>
        <authorList>
            <person name="Dunlap C."/>
        </authorList>
    </citation>
    <scope>NUCLEOTIDE SEQUENCE [LARGE SCALE GENOMIC DNA]</scope>
    <source>
        <strain evidence="2 3">JCM 15716</strain>
    </source>
</reference>
<feature type="transmembrane region" description="Helical" evidence="1">
    <location>
        <begin position="47"/>
        <end position="67"/>
    </location>
</feature>
<feature type="transmembrane region" description="Helical" evidence="1">
    <location>
        <begin position="230"/>
        <end position="258"/>
    </location>
</feature>
<feature type="transmembrane region" description="Helical" evidence="1">
    <location>
        <begin position="124"/>
        <end position="142"/>
    </location>
</feature>
<sequence>MAEIEALLFLMLAFALPLFFHLVLYRYTLTWLCKTNMVCRNYRGERLPTGGGVLLVMSVTISMLILYLLTSPWGIDREFSLFLCGTVAMTFWGWQDDRSPETTVKGMRGHFMTLWREQRMTSGFLKAWGIVGTSLLLSIALSPQGLEVLVNTLVLALFANLINLFDLRPGRAIKVFWLFMIVLFVASGEVIAGMIWPWLIPIVTATMLFYIADARGKVLLGDTGANYLGFILGFYTVTLVDSVVKTALLVLLIGLHLLAERVSFSHIIASNGWLQKLDRLGTVAGRSDKQT</sequence>
<name>A0A3M8D1P9_9BACL</name>
<gene>
    <name evidence="2" type="ORF">EDM56_25645</name>
</gene>
<keyword evidence="1" id="KW-0472">Membrane</keyword>
<keyword evidence="3" id="KW-1185">Reference proteome</keyword>
<dbReference type="AlphaFoldDB" id="A0A3M8D1P9"/>
<evidence type="ECO:0000313" key="3">
    <source>
        <dbReference type="Proteomes" id="UP000271031"/>
    </source>
</evidence>
<keyword evidence="1" id="KW-0812">Transmembrane</keyword>
<proteinExistence type="predicted"/>
<keyword evidence="1" id="KW-1133">Transmembrane helix</keyword>
<keyword evidence="2" id="KW-0808">Transferase</keyword>
<evidence type="ECO:0000313" key="2">
    <source>
        <dbReference type="EMBL" id="RNB81115.1"/>
    </source>
</evidence>